<keyword evidence="2" id="KW-0812">Transmembrane</keyword>
<organism evidence="3 4">
    <name type="scientific">Streptomyces beihaiensis</name>
    <dbReference type="NCBI Taxonomy" id="2984495"/>
    <lineage>
        <taxon>Bacteria</taxon>
        <taxon>Bacillati</taxon>
        <taxon>Actinomycetota</taxon>
        <taxon>Actinomycetes</taxon>
        <taxon>Kitasatosporales</taxon>
        <taxon>Streptomycetaceae</taxon>
        <taxon>Streptomyces</taxon>
    </lineage>
</organism>
<dbReference type="EMBL" id="JAPHNL010000009">
    <property type="protein sequence ID" value="MCX3058536.1"/>
    <property type="molecule type" value="Genomic_DNA"/>
</dbReference>
<reference evidence="3" key="1">
    <citation type="submission" date="2022-10" db="EMBL/GenBank/DDBJ databases">
        <title>Streptomyces beihaiensis sp. nov., a chitin degrading actinobacterium, isolated from shrimp pond soil.</title>
        <authorList>
            <person name="Xie J."/>
            <person name="Shen N."/>
        </authorList>
    </citation>
    <scope>NUCLEOTIDE SEQUENCE</scope>
    <source>
        <strain evidence="3">GXMU-J5</strain>
    </source>
</reference>
<proteinExistence type="predicted"/>
<keyword evidence="2" id="KW-0472">Membrane</keyword>
<gene>
    <name evidence="3" type="ORF">OFY01_01850</name>
</gene>
<feature type="region of interest" description="Disordered" evidence="1">
    <location>
        <begin position="211"/>
        <end position="274"/>
    </location>
</feature>
<evidence type="ECO:0000313" key="4">
    <source>
        <dbReference type="Proteomes" id="UP001163064"/>
    </source>
</evidence>
<accession>A0ABT3TNE3</accession>
<dbReference type="RefSeq" id="WP_266595634.1">
    <property type="nucleotide sequence ID" value="NZ_JAPHNL010000009.1"/>
</dbReference>
<protein>
    <recommendedName>
        <fullName evidence="5">Transmembrane protein</fullName>
    </recommendedName>
</protein>
<dbReference type="Proteomes" id="UP001163064">
    <property type="component" value="Unassembled WGS sequence"/>
</dbReference>
<evidence type="ECO:0008006" key="5">
    <source>
        <dbReference type="Google" id="ProtNLM"/>
    </source>
</evidence>
<evidence type="ECO:0000313" key="3">
    <source>
        <dbReference type="EMBL" id="MCX3058536.1"/>
    </source>
</evidence>
<evidence type="ECO:0000256" key="2">
    <source>
        <dbReference type="SAM" id="Phobius"/>
    </source>
</evidence>
<comment type="caution">
    <text evidence="3">The sequence shown here is derived from an EMBL/GenBank/DDBJ whole genome shotgun (WGS) entry which is preliminary data.</text>
</comment>
<feature type="compositionally biased region" description="Low complexity" evidence="1">
    <location>
        <begin position="211"/>
        <end position="221"/>
    </location>
</feature>
<feature type="transmembrane region" description="Helical" evidence="2">
    <location>
        <begin position="99"/>
        <end position="123"/>
    </location>
</feature>
<name>A0ABT3TNE3_9ACTN</name>
<evidence type="ECO:0000256" key="1">
    <source>
        <dbReference type="SAM" id="MobiDB-lite"/>
    </source>
</evidence>
<keyword evidence="4" id="KW-1185">Reference proteome</keyword>
<sequence length="274" mass="28754">MHMNSAPQLLNEDRPEFERVLDEALHTVQNSPEFAAADRRLNPEQLRTMALDAAALINTAAAVEYQRYIDTREATRSAPRPVRLTTAVGEDPERTGPGVAAVAVVLFPVLAGTAAVIFLVVGFVLKMLEPPPDFAGTLLTAGWVFAALAAAGILVAGVCLLLTALRNGSTSLRAGGPKDSDETVARARREWTDALSDHGILPFLRDAQAAPAPDAAPLGGPAATGGDGRMPQLGYHRPGFSSPEGGGTATGRRPSYSSPDFTSPDFGGPEHQPD</sequence>
<feature type="transmembrane region" description="Helical" evidence="2">
    <location>
        <begin position="143"/>
        <end position="165"/>
    </location>
</feature>
<keyword evidence="2" id="KW-1133">Transmembrane helix</keyword>